<feature type="binding site" evidence="13">
    <location>
        <begin position="41"/>
        <end position="47"/>
    </location>
    <ligand>
        <name>substrate</name>
    </ligand>
</feature>
<dbReference type="EMBL" id="WKPI01000050">
    <property type="protein sequence ID" value="MSC34984.1"/>
    <property type="molecule type" value="Genomic_DNA"/>
</dbReference>
<accession>A0A6N7SBH7</accession>
<dbReference type="PANTHER" id="PTHR11644">
    <property type="entry name" value="CYTIDINE DEAMINASE"/>
    <property type="match status" value="1"/>
</dbReference>
<dbReference type="InterPro" id="IPR002125">
    <property type="entry name" value="CMP_dCMP_dom"/>
</dbReference>
<keyword evidence="8 14" id="KW-0862">Zinc</keyword>
<comment type="catalytic activity">
    <reaction evidence="10 15">
        <text>2'-deoxycytidine + H2O + H(+) = 2'-deoxyuridine + NH4(+)</text>
        <dbReference type="Rhea" id="RHEA:13433"/>
        <dbReference type="ChEBI" id="CHEBI:15377"/>
        <dbReference type="ChEBI" id="CHEBI:15378"/>
        <dbReference type="ChEBI" id="CHEBI:15698"/>
        <dbReference type="ChEBI" id="CHEBI:16450"/>
        <dbReference type="ChEBI" id="CHEBI:28938"/>
        <dbReference type="EC" id="3.5.4.5"/>
    </reaction>
</comment>
<comment type="similarity">
    <text evidence="3 15">Belongs to the cytidine and deoxycytidylate deaminase family.</text>
</comment>
<dbReference type="FunFam" id="3.40.140.10:FF:000008">
    <property type="entry name" value="Cytidine deaminase"/>
    <property type="match status" value="1"/>
</dbReference>
<evidence type="ECO:0000256" key="5">
    <source>
        <dbReference type="ARBA" id="ARBA00018266"/>
    </source>
</evidence>
<feature type="binding site" evidence="14">
    <location>
        <position position="90"/>
    </location>
    <ligand>
        <name>Zn(2+)</name>
        <dbReference type="ChEBI" id="CHEBI:29105"/>
        <note>catalytic</note>
    </ligand>
</feature>
<evidence type="ECO:0000256" key="3">
    <source>
        <dbReference type="ARBA" id="ARBA00006576"/>
    </source>
</evidence>
<dbReference type="InterPro" id="IPR016192">
    <property type="entry name" value="APOBEC/CMP_deaminase_Zn-bd"/>
</dbReference>
<keyword evidence="7 15" id="KW-0378">Hydrolase</keyword>
<dbReference type="Pfam" id="PF00383">
    <property type="entry name" value="dCMP_cyt_deam_1"/>
    <property type="match status" value="1"/>
</dbReference>
<feature type="domain" description="CMP/dCMP-type deaminase" evidence="16">
    <location>
        <begin position="1"/>
        <end position="128"/>
    </location>
</feature>
<evidence type="ECO:0000256" key="10">
    <source>
        <dbReference type="ARBA" id="ARBA00049252"/>
    </source>
</evidence>
<evidence type="ECO:0000256" key="6">
    <source>
        <dbReference type="ARBA" id="ARBA00022723"/>
    </source>
</evidence>
<evidence type="ECO:0000313" key="20">
    <source>
        <dbReference type="Proteomes" id="UP000480929"/>
    </source>
</evidence>
<keyword evidence="6 14" id="KW-0479">Metal-binding</keyword>
<dbReference type="NCBIfam" id="NF004064">
    <property type="entry name" value="PRK05578.1"/>
    <property type="match status" value="1"/>
</dbReference>
<sequence length="131" mass="14239">MYENLVKEAFEAMKSAYAPYSNYHVGACVLCKDGRIFRGVNIENASYGATNCAERSAVFAAYSYGYRKNEIEAIAIVSDGARIGTPCGICRQVLSELLNSDTPIILSNGKETMTTTIAELLPMSFGMEDLA</sequence>
<comment type="catalytic activity">
    <reaction evidence="11 15">
        <text>cytidine + H2O + H(+) = uridine + NH4(+)</text>
        <dbReference type="Rhea" id="RHEA:16069"/>
        <dbReference type="ChEBI" id="CHEBI:15377"/>
        <dbReference type="ChEBI" id="CHEBI:15378"/>
        <dbReference type="ChEBI" id="CHEBI:16704"/>
        <dbReference type="ChEBI" id="CHEBI:17562"/>
        <dbReference type="ChEBI" id="CHEBI:28938"/>
        <dbReference type="EC" id="3.5.4.5"/>
    </reaction>
</comment>
<name>A0A6N7SBH7_9FIRM</name>
<dbReference type="GO" id="GO:0055086">
    <property type="term" value="P:nucleobase-containing small molecule metabolic process"/>
    <property type="evidence" value="ECO:0007669"/>
    <property type="project" value="UniProtKB-ARBA"/>
</dbReference>
<evidence type="ECO:0000256" key="9">
    <source>
        <dbReference type="ARBA" id="ARBA00032005"/>
    </source>
</evidence>
<dbReference type="InterPro" id="IPR006262">
    <property type="entry name" value="Cyt_deam_tetra"/>
</dbReference>
<dbReference type="InterPro" id="IPR016193">
    <property type="entry name" value="Cytidine_deaminase-like"/>
</dbReference>
<dbReference type="CDD" id="cd01283">
    <property type="entry name" value="cytidine_deaminase"/>
    <property type="match status" value="1"/>
</dbReference>
<protein>
    <recommendedName>
        <fullName evidence="5 15">Cytidine deaminase</fullName>
        <ecNumber evidence="4 15">3.5.4.5</ecNumber>
    </recommendedName>
    <alternativeName>
        <fullName evidence="9 15">Cytidine aminohydrolase</fullName>
    </alternativeName>
</protein>
<dbReference type="EMBL" id="WKPJ01000047">
    <property type="protein sequence ID" value="MSA91207.1"/>
    <property type="molecule type" value="Genomic_DNA"/>
</dbReference>
<evidence type="ECO:0000256" key="1">
    <source>
        <dbReference type="ARBA" id="ARBA00001947"/>
    </source>
</evidence>
<dbReference type="OrthoDB" id="9795347at2"/>
<feature type="binding site" evidence="14">
    <location>
        <position position="87"/>
    </location>
    <ligand>
        <name>Zn(2+)</name>
        <dbReference type="ChEBI" id="CHEBI:29105"/>
        <note>catalytic</note>
    </ligand>
</feature>
<dbReference type="GO" id="GO:0072527">
    <property type="term" value="P:pyrimidine-containing compound metabolic process"/>
    <property type="evidence" value="ECO:0007669"/>
    <property type="project" value="UniProtKB-ARBA"/>
</dbReference>
<comment type="function">
    <text evidence="2 15">This enzyme scavenges exogenous and endogenous cytidine and 2'-deoxycytidine for UMP synthesis.</text>
</comment>
<evidence type="ECO:0000256" key="15">
    <source>
        <dbReference type="RuleBase" id="RU364006"/>
    </source>
</evidence>
<gene>
    <name evidence="17" type="primary">cdd</name>
    <name evidence="18" type="ORF">GKD88_17845</name>
    <name evidence="17" type="ORF">GKE08_17935</name>
</gene>
<dbReference type="Proteomes" id="UP000433575">
    <property type="component" value="Unassembled WGS sequence"/>
</dbReference>
<evidence type="ECO:0000256" key="14">
    <source>
        <dbReference type="PIRSR" id="PIRSR606262-3"/>
    </source>
</evidence>
<dbReference type="EC" id="3.5.4.5" evidence="4 15"/>
<evidence type="ECO:0000313" key="18">
    <source>
        <dbReference type="EMBL" id="MSC34984.1"/>
    </source>
</evidence>
<dbReference type="NCBIfam" id="TIGR01354">
    <property type="entry name" value="cyt_deam_tetra"/>
    <property type="match status" value="1"/>
</dbReference>
<feature type="binding site" evidence="14">
    <location>
        <position position="52"/>
    </location>
    <ligand>
        <name>Zn(2+)</name>
        <dbReference type="ChEBI" id="CHEBI:29105"/>
        <note>catalytic</note>
    </ligand>
</feature>
<keyword evidence="20" id="KW-1185">Reference proteome</keyword>
<dbReference type="PROSITE" id="PS51747">
    <property type="entry name" value="CYT_DCMP_DEAMINASES_2"/>
    <property type="match status" value="1"/>
</dbReference>
<dbReference type="GO" id="GO:0008270">
    <property type="term" value="F:zinc ion binding"/>
    <property type="evidence" value="ECO:0007669"/>
    <property type="project" value="UniProtKB-UniRule"/>
</dbReference>
<dbReference type="GO" id="GO:0004126">
    <property type="term" value="F:cytidine deaminase activity"/>
    <property type="evidence" value="ECO:0007669"/>
    <property type="project" value="UniProtKB-UniRule"/>
</dbReference>
<dbReference type="Gene3D" id="3.40.140.10">
    <property type="entry name" value="Cytidine Deaminase, domain 2"/>
    <property type="match status" value="1"/>
</dbReference>
<proteinExistence type="inferred from homology"/>
<dbReference type="InterPro" id="IPR050202">
    <property type="entry name" value="Cyt/Deoxycyt_deaminase"/>
</dbReference>
<feature type="active site" description="Proton donor" evidence="12">
    <location>
        <position position="54"/>
    </location>
</feature>
<evidence type="ECO:0000256" key="12">
    <source>
        <dbReference type="PIRSR" id="PIRSR606262-1"/>
    </source>
</evidence>
<evidence type="ECO:0000259" key="16">
    <source>
        <dbReference type="PROSITE" id="PS51747"/>
    </source>
</evidence>
<evidence type="ECO:0000256" key="4">
    <source>
        <dbReference type="ARBA" id="ARBA00012783"/>
    </source>
</evidence>
<reference evidence="19 20" key="1">
    <citation type="journal article" date="2019" name="Nat. Med.">
        <title>A library of human gut bacterial isolates paired with longitudinal multiomics data enables mechanistic microbiome research.</title>
        <authorList>
            <person name="Poyet M."/>
            <person name="Groussin M."/>
            <person name="Gibbons S.M."/>
            <person name="Avila-Pacheco J."/>
            <person name="Jiang X."/>
            <person name="Kearney S.M."/>
            <person name="Perrotta A.R."/>
            <person name="Berdy B."/>
            <person name="Zhao S."/>
            <person name="Lieberman T.D."/>
            <person name="Swanson P.K."/>
            <person name="Smith M."/>
            <person name="Roesemann S."/>
            <person name="Alexander J.E."/>
            <person name="Rich S.A."/>
            <person name="Livny J."/>
            <person name="Vlamakis H."/>
            <person name="Clish C."/>
            <person name="Bullock K."/>
            <person name="Deik A."/>
            <person name="Scott J."/>
            <person name="Pierce K.A."/>
            <person name="Xavier R.J."/>
            <person name="Alm E.J."/>
        </authorList>
    </citation>
    <scope>NUCLEOTIDE SEQUENCE [LARGE SCALE GENOMIC DNA]</scope>
    <source>
        <strain evidence="17 19">BIOML-A4</strain>
        <strain evidence="18 20">BIOML-A5</strain>
    </source>
</reference>
<dbReference type="Proteomes" id="UP000480929">
    <property type="component" value="Unassembled WGS sequence"/>
</dbReference>
<evidence type="ECO:0000313" key="17">
    <source>
        <dbReference type="EMBL" id="MSA91207.1"/>
    </source>
</evidence>
<evidence type="ECO:0000256" key="11">
    <source>
        <dbReference type="ARBA" id="ARBA00049558"/>
    </source>
</evidence>
<comment type="caution">
    <text evidence="17">The sequence shown here is derived from an EMBL/GenBank/DDBJ whole genome shotgun (WGS) entry which is preliminary data.</text>
</comment>
<evidence type="ECO:0000313" key="19">
    <source>
        <dbReference type="Proteomes" id="UP000433575"/>
    </source>
</evidence>
<evidence type="ECO:0000256" key="7">
    <source>
        <dbReference type="ARBA" id="ARBA00022801"/>
    </source>
</evidence>
<dbReference type="GO" id="GO:0042802">
    <property type="term" value="F:identical protein binding"/>
    <property type="evidence" value="ECO:0007669"/>
    <property type="project" value="UniProtKB-ARBA"/>
</dbReference>
<dbReference type="GO" id="GO:0005829">
    <property type="term" value="C:cytosol"/>
    <property type="evidence" value="ECO:0007669"/>
    <property type="project" value="TreeGrafter"/>
</dbReference>
<dbReference type="PANTHER" id="PTHR11644:SF2">
    <property type="entry name" value="CYTIDINE DEAMINASE"/>
    <property type="match status" value="1"/>
</dbReference>
<dbReference type="RefSeq" id="WP_154240548.1">
    <property type="nucleotide sequence ID" value="NZ_CALJPI010000285.1"/>
</dbReference>
<dbReference type="AlphaFoldDB" id="A0A6N7SBH7"/>
<dbReference type="PROSITE" id="PS00903">
    <property type="entry name" value="CYT_DCMP_DEAMINASES_1"/>
    <property type="match status" value="1"/>
</dbReference>
<dbReference type="SUPFAM" id="SSF53927">
    <property type="entry name" value="Cytidine deaminase-like"/>
    <property type="match status" value="1"/>
</dbReference>
<comment type="cofactor">
    <cofactor evidence="1 14 15">
        <name>Zn(2+)</name>
        <dbReference type="ChEBI" id="CHEBI:29105"/>
    </cofactor>
</comment>
<evidence type="ECO:0000256" key="8">
    <source>
        <dbReference type="ARBA" id="ARBA00022833"/>
    </source>
</evidence>
<organism evidence="17 19">
    <name type="scientific">Holdemania massiliensis</name>
    <dbReference type="NCBI Taxonomy" id="1468449"/>
    <lineage>
        <taxon>Bacteria</taxon>
        <taxon>Bacillati</taxon>
        <taxon>Bacillota</taxon>
        <taxon>Erysipelotrichia</taxon>
        <taxon>Erysipelotrichales</taxon>
        <taxon>Erysipelotrichaceae</taxon>
        <taxon>Holdemania</taxon>
    </lineage>
</organism>
<evidence type="ECO:0000256" key="2">
    <source>
        <dbReference type="ARBA" id="ARBA00003949"/>
    </source>
</evidence>
<evidence type="ECO:0000256" key="13">
    <source>
        <dbReference type="PIRSR" id="PIRSR606262-2"/>
    </source>
</evidence>